<organism evidence="2 3">
    <name type="scientific">Quercus rubra</name>
    <name type="common">Northern red oak</name>
    <name type="synonym">Quercus borealis</name>
    <dbReference type="NCBI Taxonomy" id="3512"/>
    <lineage>
        <taxon>Eukaryota</taxon>
        <taxon>Viridiplantae</taxon>
        <taxon>Streptophyta</taxon>
        <taxon>Embryophyta</taxon>
        <taxon>Tracheophyta</taxon>
        <taxon>Spermatophyta</taxon>
        <taxon>Magnoliopsida</taxon>
        <taxon>eudicotyledons</taxon>
        <taxon>Gunneridae</taxon>
        <taxon>Pentapetalae</taxon>
        <taxon>rosids</taxon>
        <taxon>fabids</taxon>
        <taxon>Fagales</taxon>
        <taxon>Fagaceae</taxon>
        <taxon>Quercus</taxon>
    </lineage>
</organism>
<protein>
    <submittedName>
        <fullName evidence="2">Uncharacterized protein</fullName>
    </submittedName>
</protein>
<keyword evidence="3" id="KW-1185">Reference proteome</keyword>
<evidence type="ECO:0000313" key="2">
    <source>
        <dbReference type="EMBL" id="KAK4607815.1"/>
    </source>
</evidence>
<comment type="caution">
    <text evidence="2">The sequence shown here is derived from an EMBL/GenBank/DDBJ whole genome shotgun (WGS) entry which is preliminary data.</text>
</comment>
<sequence length="85" mass="8599">MMYGRGPTPSGLAMMPMLLPDGRIRYVLQQPGAQPHTPPSHLRGGGRGGGGGGGGGGGSGSKSSGSSSRGRHSNDSGHGRRYHPY</sequence>
<dbReference type="Proteomes" id="UP001324115">
    <property type="component" value="Unassembled WGS sequence"/>
</dbReference>
<accession>A0AAN7G9B1</accession>
<reference evidence="2 3" key="1">
    <citation type="journal article" date="2023" name="G3 (Bethesda)">
        <title>A haplotype-resolved chromosome-scale genome for Quercus rubra L. provides insights into the genetics of adaptive traits for red oak species.</title>
        <authorList>
            <person name="Kapoor B."/>
            <person name="Jenkins J."/>
            <person name="Schmutz J."/>
            <person name="Zhebentyayeva T."/>
            <person name="Kuelheim C."/>
            <person name="Coggeshall M."/>
            <person name="Heim C."/>
            <person name="Lasky J.R."/>
            <person name="Leites L."/>
            <person name="Islam-Faridi N."/>
            <person name="Romero-Severson J."/>
            <person name="DeLeo V.L."/>
            <person name="Lucas S.M."/>
            <person name="Lazic D."/>
            <person name="Gailing O."/>
            <person name="Carlson J."/>
            <person name="Staton M."/>
        </authorList>
    </citation>
    <scope>NUCLEOTIDE SEQUENCE [LARGE SCALE GENOMIC DNA]</scope>
    <source>
        <strain evidence="2">Pseudo-F2</strain>
    </source>
</reference>
<feature type="region of interest" description="Disordered" evidence="1">
    <location>
        <begin position="28"/>
        <end position="85"/>
    </location>
</feature>
<evidence type="ECO:0000313" key="3">
    <source>
        <dbReference type="Proteomes" id="UP001324115"/>
    </source>
</evidence>
<feature type="compositionally biased region" description="Gly residues" evidence="1">
    <location>
        <begin position="43"/>
        <end position="60"/>
    </location>
</feature>
<gene>
    <name evidence="2" type="ORF">RGQ29_001575</name>
</gene>
<dbReference type="EMBL" id="JAXUIC010000001">
    <property type="protein sequence ID" value="KAK4607815.1"/>
    <property type="molecule type" value="Genomic_DNA"/>
</dbReference>
<dbReference type="AlphaFoldDB" id="A0AAN7G9B1"/>
<proteinExistence type="predicted"/>
<evidence type="ECO:0000256" key="1">
    <source>
        <dbReference type="SAM" id="MobiDB-lite"/>
    </source>
</evidence>
<name>A0AAN7G9B1_QUERU</name>